<dbReference type="PANTHER" id="PTHR27006:SF562">
    <property type="entry name" value="REPEAT TRANSMEMBRANE PROTEIN KINASE, PUTATIVE-RELATED"/>
    <property type="match status" value="1"/>
</dbReference>
<protein>
    <recommendedName>
        <fullName evidence="3">S-locus receptor kinase C-terminal domain-containing protein</fullName>
    </recommendedName>
</protein>
<dbReference type="Proteomes" id="UP000266723">
    <property type="component" value="Unassembled WGS sequence"/>
</dbReference>
<name>A0ABQ7CZZ5_BRACR</name>
<dbReference type="PANTHER" id="PTHR27006">
    <property type="entry name" value="PROMASTIGOTE SURFACE ANTIGEN PROTEIN PSA"/>
    <property type="match status" value="1"/>
</dbReference>
<gene>
    <name evidence="1" type="ORF">DY000_02015328</name>
</gene>
<sequence>MNSEEILYRGTCSSEYSEERCPSVYSERVFINGSIDGYKSKNASIDEYPDEDLPRDFRGKKKFRGIISEDLFRRSFYQVDDSGGNLVTHAWRLWNNESPLDTIDPAIGESYEKDEVIRCIHIGLLCVQESPADGRSTRNVYNLSNAYQ</sequence>
<proteinExistence type="predicted"/>
<dbReference type="EMBL" id="QGKV02000759">
    <property type="protein sequence ID" value="KAF3565186.1"/>
    <property type="molecule type" value="Genomic_DNA"/>
</dbReference>
<evidence type="ECO:0000313" key="1">
    <source>
        <dbReference type="EMBL" id="KAF3565186.1"/>
    </source>
</evidence>
<evidence type="ECO:0008006" key="3">
    <source>
        <dbReference type="Google" id="ProtNLM"/>
    </source>
</evidence>
<dbReference type="Gene3D" id="1.10.510.10">
    <property type="entry name" value="Transferase(Phosphotransferase) domain 1"/>
    <property type="match status" value="1"/>
</dbReference>
<keyword evidence="2" id="KW-1185">Reference proteome</keyword>
<organism evidence="1 2">
    <name type="scientific">Brassica cretica</name>
    <name type="common">Mustard</name>
    <dbReference type="NCBI Taxonomy" id="69181"/>
    <lineage>
        <taxon>Eukaryota</taxon>
        <taxon>Viridiplantae</taxon>
        <taxon>Streptophyta</taxon>
        <taxon>Embryophyta</taxon>
        <taxon>Tracheophyta</taxon>
        <taxon>Spermatophyta</taxon>
        <taxon>Magnoliopsida</taxon>
        <taxon>eudicotyledons</taxon>
        <taxon>Gunneridae</taxon>
        <taxon>Pentapetalae</taxon>
        <taxon>rosids</taxon>
        <taxon>malvids</taxon>
        <taxon>Brassicales</taxon>
        <taxon>Brassicaceae</taxon>
        <taxon>Brassiceae</taxon>
        <taxon>Brassica</taxon>
    </lineage>
</organism>
<reference evidence="1 2" key="1">
    <citation type="journal article" date="2020" name="BMC Genomics">
        <title>Intraspecific diversification of the crop wild relative Brassica cretica Lam. using demographic model selection.</title>
        <authorList>
            <person name="Kioukis A."/>
            <person name="Michalopoulou V.A."/>
            <person name="Briers L."/>
            <person name="Pirintsos S."/>
            <person name="Studholme D.J."/>
            <person name="Pavlidis P."/>
            <person name="Sarris P.F."/>
        </authorList>
    </citation>
    <scope>NUCLEOTIDE SEQUENCE [LARGE SCALE GENOMIC DNA]</scope>
    <source>
        <strain evidence="2">cv. PFS-1207/04</strain>
        <tissue evidence="1">Leaf</tissue>
    </source>
</reference>
<evidence type="ECO:0000313" key="2">
    <source>
        <dbReference type="Proteomes" id="UP000266723"/>
    </source>
</evidence>
<comment type="caution">
    <text evidence="1">The sequence shown here is derived from an EMBL/GenBank/DDBJ whole genome shotgun (WGS) entry which is preliminary data.</text>
</comment>
<accession>A0ABQ7CZZ5</accession>